<comment type="similarity">
    <text evidence="1">Belongs to the universal stress protein A family.</text>
</comment>
<evidence type="ECO:0000256" key="1">
    <source>
        <dbReference type="ARBA" id="ARBA00008791"/>
    </source>
</evidence>
<dbReference type="PRINTS" id="PR01438">
    <property type="entry name" value="UNVRSLSTRESS"/>
</dbReference>
<evidence type="ECO:0000313" key="5">
    <source>
        <dbReference type="Proteomes" id="UP000830542"/>
    </source>
</evidence>
<dbReference type="PANTHER" id="PTHR46268">
    <property type="entry name" value="STRESS RESPONSE PROTEIN NHAX"/>
    <property type="match status" value="1"/>
</dbReference>
<dbReference type="Proteomes" id="UP001500962">
    <property type="component" value="Unassembled WGS sequence"/>
</dbReference>
<reference evidence="3" key="1">
    <citation type="journal article" date="2014" name="Int. J. Syst. Evol. Microbiol.">
        <title>Complete genome sequence of Corynebacterium casei LMG S-19264T (=DSM 44701T), isolated from a smear-ripened cheese.</title>
        <authorList>
            <consortium name="US DOE Joint Genome Institute (JGI-PGF)"/>
            <person name="Walter F."/>
            <person name="Albersmeier A."/>
            <person name="Kalinowski J."/>
            <person name="Ruckert C."/>
        </authorList>
    </citation>
    <scope>NUCLEOTIDE SEQUENCE</scope>
    <source>
        <strain evidence="3">JCM 12289</strain>
    </source>
</reference>
<evidence type="ECO:0000313" key="4">
    <source>
        <dbReference type="EMBL" id="UOO95310.1"/>
    </source>
</evidence>
<evidence type="ECO:0000313" key="6">
    <source>
        <dbReference type="Proteomes" id="UP001500962"/>
    </source>
</evidence>
<dbReference type="Proteomes" id="UP000830542">
    <property type="component" value="Chromosome"/>
</dbReference>
<reference evidence="4" key="2">
    <citation type="submission" date="2022-04" db="EMBL/GenBank/DDBJ databases">
        <title>Sequencing and genomic assembly of Halococcus dombrowskii.</title>
        <authorList>
            <person name="Lim S.W."/>
            <person name="MacLea K.S."/>
        </authorList>
    </citation>
    <scope>NUCLEOTIDE SEQUENCE</scope>
    <source>
        <strain evidence="4">H4</strain>
    </source>
</reference>
<dbReference type="CDD" id="cd00293">
    <property type="entry name" value="USP-like"/>
    <property type="match status" value="1"/>
</dbReference>
<dbReference type="AlphaFoldDB" id="A0AAV3SIB4"/>
<evidence type="ECO:0000259" key="2">
    <source>
        <dbReference type="Pfam" id="PF00582"/>
    </source>
</evidence>
<dbReference type="EMBL" id="BAAADN010000037">
    <property type="protein sequence ID" value="GAA0466395.1"/>
    <property type="molecule type" value="Genomic_DNA"/>
</dbReference>
<dbReference type="SUPFAM" id="SSF52402">
    <property type="entry name" value="Adenine nucleotide alpha hydrolases-like"/>
    <property type="match status" value="1"/>
</dbReference>
<dbReference type="RefSeq" id="WP_244702888.1">
    <property type="nucleotide sequence ID" value="NZ_BAAADN010000037.1"/>
</dbReference>
<dbReference type="InterPro" id="IPR006016">
    <property type="entry name" value="UspA"/>
</dbReference>
<dbReference type="PANTHER" id="PTHR46268:SF6">
    <property type="entry name" value="UNIVERSAL STRESS PROTEIN UP12"/>
    <property type="match status" value="1"/>
</dbReference>
<dbReference type="Pfam" id="PF00582">
    <property type="entry name" value="Usp"/>
    <property type="match status" value="1"/>
</dbReference>
<gene>
    <name evidence="3" type="ORF">GCM10008985_24200</name>
    <name evidence="4" type="ORF">MUK72_01005</name>
</gene>
<dbReference type="KEGG" id="hdo:MUK72_01005"/>
<dbReference type="Gene3D" id="3.40.50.620">
    <property type="entry name" value="HUPs"/>
    <property type="match status" value="1"/>
</dbReference>
<accession>A0AAV3SIB4</accession>
<organism evidence="3 6">
    <name type="scientific">Halococcus dombrowskii</name>
    <dbReference type="NCBI Taxonomy" id="179637"/>
    <lineage>
        <taxon>Archaea</taxon>
        <taxon>Methanobacteriati</taxon>
        <taxon>Methanobacteriota</taxon>
        <taxon>Stenosarchaea group</taxon>
        <taxon>Halobacteria</taxon>
        <taxon>Halobacteriales</taxon>
        <taxon>Halococcaceae</taxon>
        <taxon>Halococcus</taxon>
    </lineage>
</organism>
<protein>
    <submittedName>
        <fullName evidence="3">Universal stress protein</fullName>
    </submittedName>
</protein>
<keyword evidence="5" id="KW-1185">Reference proteome</keyword>
<feature type="domain" description="UspA" evidence="2">
    <location>
        <begin position="6"/>
        <end position="146"/>
    </location>
</feature>
<name>A0AAV3SIB4_HALDO</name>
<evidence type="ECO:0000313" key="3">
    <source>
        <dbReference type="EMBL" id="GAA0466395.1"/>
    </source>
</evidence>
<dbReference type="EMBL" id="CP095005">
    <property type="protein sequence ID" value="UOO95310.1"/>
    <property type="molecule type" value="Genomic_DNA"/>
</dbReference>
<dbReference type="InterPro" id="IPR014729">
    <property type="entry name" value="Rossmann-like_a/b/a_fold"/>
</dbReference>
<proteinExistence type="inferred from homology"/>
<reference evidence="3" key="3">
    <citation type="submission" date="2023-12" db="EMBL/GenBank/DDBJ databases">
        <authorList>
            <person name="Sun Q."/>
            <person name="Inoue M."/>
        </authorList>
    </citation>
    <scope>NUCLEOTIDE SEQUENCE</scope>
    <source>
        <strain evidence="3">JCM 12289</strain>
    </source>
</reference>
<sequence>MTLAVETVLTPVDGSDTSMRAIEYAVEIAERYDAGVHALYVVNEETASEASFGDVDDSELAAANEAFIADAHELAPEDVPLSHSSAYGFSAMTKTRHPGSVVLDAAEDVEVDFIVIPRQPVSGDPDEPLGRAAEYVLQYATQPVLSV</sequence>
<dbReference type="GeneID" id="71760383"/>
<dbReference type="InterPro" id="IPR006015">
    <property type="entry name" value="Universal_stress_UspA"/>
</dbReference>